<evidence type="ECO:0000313" key="1">
    <source>
        <dbReference type="EMBL" id="NWD98454.1"/>
    </source>
</evidence>
<gene>
    <name evidence="1" type="ORF">HX871_28940</name>
    <name evidence="2" type="ORF">HX893_16785</name>
</gene>
<name>A0A7Y7ZP32_9PSED</name>
<dbReference type="EMBL" id="JACARY010000077">
    <property type="protein sequence ID" value="NWD98454.1"/>
    <property type="molecule type" value="Genomic_DNA"/>
</dbReference>
<dbReference type="Proteomes" id="UP000585226">
    <property type="component" value="Unassembled WGS sequence"/>
</dbReference>
<reference evidence="3 4" key="1">
    <citation type="submission" date="2020-04" db="EMBL/GenBank/DDBJ databases">
        <title>Molecular characterization of pseudomonads from Agaricus bisporus reveal novel blotch 2 pathogens in Western Europe.</title>
        <authorList>
            <person name="Taparia T."/>
            <person name="Krijger M."/>
            <person name="Haynes E."/>
            <person name="Elpinstone J.G."/>
            <person name="Noble R."/>
            <person name="Van Der Wolf J."/>
        </authorList>
    </citation>
    <scope>NUCLEOTIDE SEQUENCE [LARGE SCALE GENOMIC DNA]</scope>
    <source>
        <strain evidence="1 3">P7774</strain>
        <strain evidence="2 4">P8021</strain>
    </source>
</reference>
<dbReference type="RefSeq" id="WP_157741979.1">
    <property type="nucleotide sequence ID" value="NZ_JACAQM010000012.1"/>
</dbReference>
<evidence type="ECO:0000313" key="2">
    <source>
        <dbReference type="EMBL" id="NWE89790.1"/>
    </source>
</evidence>
<organism evidence="2 4">
    <name type="scientific">Pseudomonas reactans</name>
    <dbReference type="NCBI Taxonomy" id="117680"/>
    <lineage>
        <taxon>Bacteria</taxon>
        <taxon>Pseudomonadati</taxon>
        <taxon>Pseudomonadota</taxon>
        <taxon>Gammaproteobacteria</taxon>
        <taxon>Pseudomonadales</taxon>
        <taxon>Pseudomonadaceae</taxon>
        <taxon>Pseudomonas</taxon>
    </lineage>
</organism>
<sequence length="48" mass="5028">MPTLSRTLDGPSEKVSIDALQSSVSTIDDGLDMAYGSQQALSSRIDAV</sequence>
<protein>
    <submittedName>
        <fullName evidence="2">Uncharacterized protein</fullName>
    </submittedName>
</protein>
<accession>A0A7Y7ZP32</accession>
<dbReference type="EMBL" id="JACASD010000038">
    <property type="protein sequence ID" value="NWE89790.1"/>
    <property type="molecule type" value="Genomic_DNA"/>
</dbReference>
<proteinExistence type="predicted"/>
<comment type="caution">
    <text evidence="2">The sequence shown here is derived from an EMBL/GenBank/DDBJ whole genome shotgun (WGS) entry which is preliminary data.</text>
</comment>
<dbReference type="AlphaFoldDB" id="A0A7Y7ZP32"/>
<keyword evidence="3" id="KW-1185">Reference proteome</keyword>
<evidence type="ECO:0000313" key="3">
    <source>
        <dbReference type="Proteomes" id="UP000572863"/>
    </source>
</evidence>
<evidence type="ECO:0000313" key="4">
    <source>
        <dbReference type="Proteomes" id="UP000585226"/>
    </source>
</evidence>
<dbReference type="Proteomes" id="UP000572863">
    <property type="component" value="Unassembled WGS sequence"/>
</dbReference>